<feature type="domain" description="Baseplate J-like C-terminal" evidence="2">
    <location>
        <begin position="214"/>
        <end position="294"/>
    </location>
</feature>
<dbReference type="PANTHER" id="PTHR35862:SF1">
    <property type="entry name" value="FELS-2 PROPHAGE PROTEIN"/>
    <property type="match status" value="1"/>
</dbReference>
<dbReference type="HOGENOM" id="CLU_046415_0_0_5"/>
<dbReference type="STRING" id="1122180.Lokhon_01881"/>
<gene>
    <name evidence="3" type="ORF">Lokhon_01881</name>
</gene>
<evidence type="ECO:0000259" key="1">
    <source>
        <dbReference type="Pfam" id="PF26078"/>
    </source>
</evidence>
<evidence type="ECO:0000313" key="3">
    <source>
        <dbReference type="EMBL" id="EYD71811.1"/>
    </source>
</evidence>
<dbReference type="PATRIC" id="fig|1122180.6.peg.1866"/>
<accession>A0A017HBQ1</accession>
<sequence>MTRFSIDISKLPFPGIIESLDYEEILAGLKIELEARYPLHDLESDPIVALLEVVAYYRLIDRARINDAAKAVFIAYASGADLDNLGAFFGAERITITPEDTTATPPVAAVMETDDDFRARILLALEAQSTAGPRGAYLYHALSADSRVLDAAVIGPGDSFVTPPPAGQVDVYVLGRDGSTPADLLDVVRDALNDEEVRPLCDTVTVSAASLVDYAIDATLTFYKGPDQAVVLAAAQDAVETYVTARFRLGQDVTRSGIFAALHQPGVQNVTLTAPAANIVIAANEAPRATMITLTNGGVDA</sequence>
<dbReference type="InterPro" id="IPR058530">
    <property type="entry name" value="Baseplate_J-like_C"/>
</dbReference>
<dbReference type="AlphaFoldDB" id="A0A017HBQ1"/>
<comment type="caution">
    <text evidence="3">The sequence shown here is derived from an EMBL/GenBank/DDBJ whole genome shotgun (WGS) entry which is preliminary data.</text>
</comment>
<dbReference type="Proteomes" id="UP000025047">
    <property type="component" value="Unassembled WGS sequence"/>
</dbReference>
<dbReference type="Pfam" id="PF26078">
    <property type="entry name" value="Baseplate_J_M"/>
    <property type="match status" value="1"/>
</dbReference>
<dbReference type="OrthoDB" id="9793802at2"/>
<feature type="domain" description="Baseplate J-like central" evidence="1">
    <location>
        <begin position="129"/>
        <end position="208"/>
    </location>
</feature>
<dbReference type="RefSeq" id="WP_017928635.1">
    <property type="nucleotide sequence ID" value="NZ_KB822998.1"/>
</dbReference>
<dbReference type="InterPro" id="IPR058531">
    <property type="entry name" value="Baseplate_J_M"/>
</dbReference>
<dbReference type="InterPro" id="IPR052726">
    <property type="entry name" value="Phage_Baseplate_Hub"/>
</dbReference>
<organism evidence="3 4">
    <name type="scientific">Limimaricola hongkongensis DSM 17492</name>
    <dbReference type="NCBI Taxonomy" id="1122180"/>
    <lineage>
        <taxon>Bacteria</taxon>
        <taxon>Pseudomonadati</taxon>
        <taxon>Pseudomonadota</taxon>
        <taxon>Alphaproteobacteria</taxon>
        <taxon>Rhodobacterales</taxon>
        <taxon>Paracoccaceae</taxon>
        <taxon>Limimaricola</taxon>
    </lineage>
</organism>
<protein>
    <submittedName>
        <fullName evidence="3">Baseplate assembly protein J</fullName>
    </submittedName>
</protein>
<keyword evidence="4" id="KW-1185">Reference proteome</keyword>
<reference evidence="3 4" key="1">
    <citation type="submission" date="2013-03" db="EMBL/GenBank/DDBJ databases">
        <authorList>
            <person name="Fiebig A."/>
            <person name="Goeker M."/>
            <person name="Klenk H.-P.P."/>
        </authorList>
    </citation>
    <scope>NUCLEOTIDE SEQUENCE [LARGE SCALE GENOMIC DNA]</scope>
    <source>
        <strain evidence="3 4">DSM 17492</strain>
    </source>
</reference>
<name>A0A017HBQ1_9RHOB</name>
<proteinExistence type="predicted"/>
<dbReference type="PANTHER" id="PTHR35862">
    <property type="entry name" value="FELS-2 PROPHAGE PROTEIN"/>
    <property type="match status" value="1"/>
</dbReference>
<dbReference type="EMBL" id="APGJ01000006">
    <property type="protein sequence ID" value="EYD71811.1"/>
    <property type="molecule type" value="Genomic_DNA"/>
</dbReference>
<dbReference type="InterPro" id="IPR014507">
    <property type="entry name" value="Baseplate_assembly_J_pred"/>
</dbReference>
<dbReference type="eggNOG" id="COG3948">
    <property type="taxonomic scope" value="Bacteria"/>
</dbReference>
<dbReference type="PIRSF" id="PIRSF020481">
    <property type="entry name" value="BAP"/>
    <property type="match status" value="1"/>
</dbReference>
<evidence type="ECO:0000259" key="2">
    <source>
        <dbReference type="Pfam" id="PF26079"/>
    </source>
</evidence>
<evidence type="ECO:0000313" key="4">
    <source>
        <dbReference type="Proteomes" id="UP000025047"/>
    </source>
</evidence>
<dbReference type="Pfam" id="PF26079">
    <property type="entry name" value="Baseplate_J_C"/>
    <property type="match status" value="1"/>
</dbReference>